<evidence type="ECO:0008006" key="3">
    <source>
        <dbReference type="Google" id="ProtNLM"/>
    </source>
</evidence>
<keyword evidence="2" id="KW-1185">Reference proteome</keyword>
<evidence type="ECO:0000313" key="1">
    <source>
        <dbReference type="EMBL" id="GAA3197049.1"/>
    </source>
</evidence>
<dbReference type="Pfam" id="PF13646">
    <property type="entry name" value="HEAT_2"/>
    <property type="match status" value="3"/>
</dbReference>
<sequence length="275" mass="28716">MNDFHMIEEYLRDPDPRVRRAAVALLAETGPRGTGDALAWALADEDPDVRATAAEGLGATDAYVSDDGIAALVLAAAKGADATVRATAAALLAALAAAAREQYAQGLADGEPQVRAHAVLSLIALRAVEQVREAADDPSRDVRVAVADGLAKLGTADGLDQLLSDHDPVVRLAALDAAQILGLPTPLTGRVIASLAHPSWQVRKRTAAVLALATPEDALNPLIRALRDPTVDVRRAAVRALEQWAAHHPSALSALTEALADPDPGVRTQVRWALA</sequence>
<dbReference type="RefSeq" id="WP_344822230.1">
    <property type="nucleotide sequence ID" value="NZ_BAAAUV010000002.1"/>
</dbReference>
<dbReference type="SUPFAM" id="SSF48371">
    <property type="entry name" value="ARM repeat"/>
    <property type="match status" value="1"/>
</dbReference>
<dbReference type="Proteomes" id="UP001501237">
    <property type="component" value="Unassembled WGS sequence"/>
</dbReference>
<protein>
    <recommendedName>
        <fullName evidence="3">HEAT repeat protein</fullName>
    </recommendedName>
</protein>
<reference evidence="2" key="1">
    <citation type="journal article" date="2019" name="Int. J. Syst. Evol. Microbiol.">
        <title>The Global Catalogue of Microorganisms (GCM) 10K type strain sequencing project: providing services to taxonomists for standard genome sequencing and annotation.</title>
        <authorList>
            <consortium name="The Broad Institute Genomics Platform"/>
            <consortium name="The Broad Institute Genome Sequencing Center for Infectious Disease"/>
            <person name="Wu L."/>
            <person name="Ma J."/>
        </authorList>
    </citation>
    <scope>NUCLEOTIDE SEQUENCE [LARGE SCALE GENOMIC DNA]</scope>
    <source>
        <strain evidence="2">JCM 9377</strain>
    </source>
</reference>
<name>A0ABP6PZE5_9ACTN</name>
<dbReference type="InterPro" id="IPR011989">
    <property type="entry name" value="ARM-like"/>
</dbReference>
<accession>A0ABP6PZE5</accession>
<proteinExistence type="predicted"/>
<evidence type="ECO:0000313" key="2">
    <source>
        <dbReference type="Proteomes" id="UP001501237"/>
    </source>
</evidence>
<organism evidence="1 2">
    <name type="scientific">Actinocorallia longicatena</name>
    <dbReference type="NCBI Taxonomy" id="111803"/>
    <lineage>
        <taxon>Bacteria</taxon>
        <taxon>Bacillati</taxon>
        <taxon>Actinomycetota</taxon>
        <taxon>Actinomycetes</taxon>
        <taxon>Streptosporangiales</taxon>
        <taxon>Thermomonosporaceae</taxon>
        <taxon>Actinocorallia</taxon>
    </lineage>
</organism>
<dbReference type="InterPro" id="IPR004155">
    <property type="entry name" value="PBS_lyase_HEAT"/>
</dbReference>
<gene>
    <name evidence="1" type="ORF">GCM10010468_07980</name>
</gene>
<dbReference type="Gene3D" id="1.25.10.10">
    <property type="entry name" value="Leucine-rich Repeat Variant"/>
    <property type="match status" value="2"/>
</dbReference>
<dbReference type="SMART" id="SM00567">
    <property type="entry name" value="EZ_HEAT"/>
    <property type="match status" value="5"/>
</dbReference>
<dbReference type="PANTHER" id="PTHR12697:SF5">
    <property type="entry name" value="DEOXYHYPUSINE HYDROXYLASE"/>
    <property type="match status" value="1"/>
</dbReference>
<dbReference type="PANTHER" id="PTHR12697">
    <property type="entry name" value="PBS LYASE HEAT-LIKE PROTEIN"/>
    <property type="match status" value="1"/>
</dbReference>
<comment type="caution">
    <text evidence="1">The sequence shown here is derived from an EMBL/GenBank/DDBJ whole genome shotgun (WGS) entry which is preliminary data.</text>
</comment>
<dbReference type="EMBL" id="BAAAUV010000002">
    <property type="protein sequence ID" value="GAA3197049.1"/>
    <property type="molecule type" value="Genomic_DNA"/>
</dbReference>
<dbReference type="InterPro" id="IPR016024">
    <property type="entry name" value="ARM-type_fold"/>
</dbReference>